<proteinExistence type="inferred from homology"/>
<dbReference type="HAMAP" id="MF_00645">
    <property type="entry name" value="AMMECR1"/>
    <property type="match status" value="1"/>
</dbReference>
<evidence type="ECO:0000313" key="6">
    <source>
        <dbReference type="EMBL" id="SMC25832.1"/>
    </source>
</evidence>
<dbReference type="PANTHER" id="PTHR11060:SF0">
    <property type="entry name" value="PROTEIN MEMO1"/>
    <property type="match status" value="1"/>
</dbReference>
<dbReference type="InterPro" id="IPR036071">
    <property type="entry name" value="AMMECR1_dom_sf"/>
</dbReference>
<feature type="chain" id="PRO_5013275163" description="MEMO1 family protein SAMN02746041_02443" evidence="4">
    <location>
        <begin position="22"/>
        <end position="499"/>
    </location>
</feature>
<evidence type="ECO:0000256" key="3">
    <source>
        <dbReference type="SAM" id="MobiDB-lite"/>
    </source>
</evidence>
<dbReference type="Pfam" id="PF01875">
    <property type="entry name" value="Memo"/>
    <property type="match status" value="1"/>
</dbReference>
<dbReference type="HAMAP" id="MF_00055">
    <property type="entry name" value="MEMO1"/>
    <property type="match status" value="1"/>
</dbReference>
<dbReference type="AlphaFoldDB" id="A0A1W1XPP9"/>
<comment type="similarity">
    <text evidence="1 2">Belongs to the MEMO1 family.</text>
</comment>
<dbReference type="Pfam" id="PF01871">
    <property type="entry name" value="AMMECR1"/>
    <property type="match status" value="1"/>
</dbReference>
<keyword evidence="7" id="KW-1185">Reference proteome</keyword>
<evidence type="ECO:0000259" key="5">
    <source>
        <dbReference type="PROSITE" id="PS51112"/>
    </source>
</evidence>
<dbReference type="NCBIfam" id="TIGR04336">
    <property type="entry name" value="AmmeMemoSam_B"/>
    <property type="match status" value="1"/>
</dbReference>
<dbReference type="PANTHER" id="PTHR11060">
    <property type="entry name" value="PROTEIN MEMO1"/>
    <property type="match status" value="1"/>
</dbReference>
<evidence type="ECO:0000256" key="1">
    <source>
        <dbReference type="ARBA" id="ARBA00006315"/>
    </source>
</evidence>
<protein>
    <recommendedName>
        <fullName evidence="2">MEMO1 family protein SAMN02746041_02443</fullName>
    </recommendedName>
</protein>
<sequence length="499" mass="54821">MKRSLFLAFLLLGAWSFFGLAASFAESTDQVRPPILAGTWYPGDPATLQSTVAHYLSSAAPQGLPEKAALRALIAPHAGYRYSGATAAYAYQLLKAHPAETVVVMAPSHRVPFQGFSVYDRGSYQTPLGRIPLDLAMIDALKDRLSDLRCVQAAHRVEHSIEVQLPFLQTVVPGFRLVPVLVGKVDFDDCVRMARALASIRKERSFVVIASTDLSHYHSDADARVLDRRLIDRVRNMDSQGLWEDLSQSRCEACGGAALVTALLYAGRFPKARASILHYATSADTTGDRSRVVGYLAAALWTPPSSPTSADPSSSAAEMPPLSAADKEQLKAIARRAIEAKLQENVPPPIELAQLSENLRRKRGAFVTLKIQGRLRGCIGQIVGRSPLAQTVARMAVAAAFQDPRFPPLTREEWPGVTVEISALTPLRRVHRAEEIQVGRHGLYLRKGWKSGLLLPQVATEYGWDRDTFLEQTCRKAGLPADAWRDPETEIYIFSAEVF</sequence>
<dbReference type="EMBL" id="FWXF01000014">
    <property type="protein sequence ID" value="SMC25832.1"/>
    <property type="molecule type" value="Genomic_DNA"/>
</dbReference>
<gene>
    <name evidence="6" type="ORF">SAMN02746041_02443</name>
</gene>
<dbReference type="STRING" id="1121390.SAMN02746041_02443"/>
<evidence type="ECO:0000313" key="7">
    <source>
        <dbReference type="Proteomes" id="UP000192783"/>
    </source>
</evidence>
<dbReference type="Gene3D" id="3.40.830.10">
    <property type="entry name" value="LigB-like"/>
    <property type="match status" value="1"/>
</dbReference>
<reference evidence="6 7" key="1">
    <citation type="submission" date="2017-04" db="EMBL/GenBank/DDBJ databases">
        <authorList>
            <person name="Afonso C.L."/>
            <person name="Miller P.J."/>
            <person name="Scott M.A."/>
            <person name="Spackman E."/>
            <person name="Goraichik I."/>
            <person name="Dimitrov K.M."/>
            <person name="Suarez D.L."/>
            <person name="Swayne D.E."/>
        </authorList>
    </citation>
    <scope>NUCLEOTIDE SEQUENCE [LARGE SCALE GENOMIC DNA]</scope>
    <source>
        <strain evidence="6 7">DSM 13146</strain>
    </source>
</reference>
<dbReference type="NCBIfam" id="TIGR04335">
    <property type="entry name" value="AmmeMemoSam_A"/>
    <property type="match status" value="1"/>
</dbReference>
<dbReference type="Gene3D" id="3.30.1490.150">
    <property type="entry name" value="Hypothetical protein ph0010, domain 2"/>
    <property type="match status" value="1"/>
</dbReference>
<organism evidence="6 7">
    <name type="scientific">Desulfacinum hydrothermale DSM 13146</name>
    <dbReference type="NCBI Taxonomy" id="1121390"/>
    <lineage>
        <taxon>Bacteria</taxon>
        <taxon>Pseudomonadati</taxon>
        <taxon>Thermodesulfobacteriota</taxon>
        <taxon>Syntrophobacteria</taxon>
        <taxon>Syntrophobacterales</taxon>
        <taxon>Syntrophobacteraceae</taxon>
        <taxon>Desulfacinum</taxon>
    </lineage>
</organism>
<dbReference type="Gene3D" id="3.30.700.20">
    <property type="entry name" value="Hypothetical protein ph0010, domain 1"/>
    <property type="match status" value="1"/>
</dbReference>
<feature type="compositionally biased region" description="Low complexity" evidence="3">
    <location>
        <begin position="307"/>
        <end position="317"/>
    </location>
</feature>
<feature type="region of interest" description="Disordered" evidence="3">
    <location>
        <begin position="303"/>
        <end position="322"/>
    </location>
</feature>
<dbReference type="SUPFAM" id="SSF53213">
    <property type="entry name" value="LigB-like"/>
    <property type="match status" value="1"/>
</dbReference>
<dbReference type="InterPro" id="IPR027485">
    <property type="entry name" value="AMMECR1_N"/>
</dbReference>
<dbReference type="InterPro" id="IPR002737">
    <property type="entry name" value="MEMO1_fam"/>
</dbReference>
<feature type="domain" description="AMMECR1" evidence="5">
    <location>
        <begin position="325"/>
        <end position="499"/>
    </location>
</feature>
<evidence type="ECO:0000256" key="2">
    <source>
        <dbReference type="HAMAP-Rule" id="MF_00055"/>
    </source>
</evidence>
<feature type="signal peptide" evidence="4">
    <location>
        <begin position="1"/>
        <end position="21"/>
    </location>
</feature>
<dbReference type="SUPFAM" id="SSF143447">
    <property type="entry name" value="AMMECR1-like"/>
    <property type="match status" value="1"/>
</dbReference>
<accession>A0A1W1XPP9</accession>
<keyword evidence="4" id="KW-0732">Signal</keyword>
<dbReference type="InterPro" id="IPR023473">
    <property type="entry name" value="AMMECR1"/>
</dbReference>
<dbReference type="NCBIfam" id="TIGR00296">
    <property type="entry name" value="TIGR00296 family protein"/>
    <property type="match status" value="1"/>
</dbReference>
<dbReference type="RefSeq" id="WP_170920578.1">
    <property type="nucleotide sequence ID" value="NZ_FWXF01000014.1"/>
</dbReference>
<dbReference type="CDD" id="cd07361">
    <property type="entry name" value="MEMO_like"/>
    <property type="match status" value="1"/>
</dbReference>
<dbReference type="Proteomes" id="UP000192783">
    <property type="component" value="Unassembled WGS sequence"/>
</dbReference>
<evidence type="ECO:0000256" key="4">
    <source>
        <dbReference type="SAM" id="SignalP"/>
    </source>
</evidence>
<dbReference type="PROSITE" id="PS51112">
    <property type="entry name" value="AMMECR1"/>
    <property type="match status" value="1"/>
</dbReference>
<dbReference type="InterPro" id="IPR002733">
    <property type="entry name" value="AMMECR1_domain"/>
</dbReference>
<dbReference type="InterPro" id="IPR023472">
    <property type="entry name" value="Uncharacterised_MJ0810"/>
</dbReference>
<dbReference type="InterPro" id="IPR027623">
    <property type="entry name" value="AmmeMemoSam_A"/>
</dbReference>
<name>A0A1W1XPP9_9BACT</name>